<feature type="binding site" evidence="3">
    <location>
        <position position="328"/>
    </location>
    <ligand>
        <name>Zn(2+)</name>
        <dbReference type="ChEBI" id="CHEBI:29105"/>
        <label>2</label>
    </ligand>
</feature>
<feature type="binding site" evidence="3">
    <location>
        <position position="286"/>
    </location>
    <ligand>
        <name>Zn(2+)</name>
        <dbReference type="ChEBI" id="CHEBI:29105"/>
        <label>2</label>
    </ligand>
</feature>
<reference evidence="6 7" key="1">
    <citation type="submission" date="2017-02" db="EMBL/GenBank/DDBJ databases">
        <authorList>
            <person name="Peterson S.W."/>
        </authorList>
    </citation>
    <scope>NUCLEOTIDE SEQUENCE [LARGE SCALE GENOMIC DNA]</scope>
    <source>
        <strain evidence="6 7">DSM 24412</strain>
    </source>
</reference>
<feature type="binding site" evidence="3">
    <location>
        <position position="165"/>
    </location>
    <ligand>
        <name>Mg(2+)</name>
        <dbReference type="ChEBI" id="CHEBI:18420"/>
    </ligand>
</feature>
<accession>A0A1T5GTI4</accession>
<name>A0A1T5GTI4_9BACT</name>
<dbReference type="InterPro" id="IPR017850">
    <property type="entry name" value="Alkaline_phosphatase_core_sf"/>
</dbReference>
<dbReference type="EMBL" id="FUYV01000010">
    <property type="protein sequence ID" value="SKC11782.1"/>
    <property type="molecule type" value="Genomic_DNA"/>
</dbReference>
<keyword evidence="5" id="KW-0732">Signal</keyword>
<feature type="signal peptide" evidence="5">
    <location>
        <begin position="1"/>
        <end position="37"/>
    </location>
</feature>
<dbReference type="PANTHER" id="PTHR11596">
    <property type="entry name" value="ALKALINE PHOSPHATASE"/>
    <property type="match status" value="1"/>
</dbReference>
<keyword evidence="3" id="KW-0862">Zinc</keyword>
<evidence type="ECO:0000256" key="3">
    <source>
        <dbReference type="PIRSR" id="PIRSR601952-2"/>
    </source>
</evidence>
<organism evidence="6 7">
    <name type="scientific">Alkalitalea saponilacus</name>
    <dbReference type="NCBI Taxonomy" id="889453"/>
    <lineage>
        <taxon>Bacteria</taxon>
        <taxon>Pseudomonadati</taxon>
        <taxon>Bacteroidota</taxon>
        <taxon>Bacteroidia</taxon>
        <taxon>Marinilabiliales</taxon>
        <taxon>Marinilabiliaceae</taxon>
        <taxon>Alkalitalea</taxon>
    </lineage>
</organism>
<dbReference type="CDD" id="cd16012">
    <property type="entry name" value="ALP"/>
    <property type="match status" value="1"/>
</dbReference>
<dbReference type="Gene3D" id="3.40.720.10">
    <property type="entry name" value="Alkaline Phosphatase, subunit A"/>
    <property type="match status" value="1"/>
</dbReference>
<dbReference type="PRINTS" id="PR00113">
    <property type="entry name" value="ALKPHPHTASE"/>
</dbReference>
<dbReference type="SMART" id="SM00098">
    <property type="entry name" value="alkPPc"/>
    <property type="match status" value="1"/>
</dbReference>
<feature type="binding site" evidence="3">
    <location>
        <position position="73"/>
    </location>
    <ligand>
        <name>Zn(2+)</name>
        <dbReference type="ChEBI" id="CHEBI:29105"/>
        <label>2</label>
    </ligand>
</feature>
<comment type="similarity">
    <text evidence="4">Belongs to the alkaline phosphatase family.</text>
</comment>
<keyword evidence="1" id="KW-0597">Phosphoprotein</keyword>
<feature type="active site" description="Phosphoserine intermediate" evidence="2">
    <location>
        <position position="114"/>
    </location>
</feature>
<evidence type="ECO:0000313" key="7">
    <source>
        <dbReference type="Proteomes" id="UP000191055"/>
    </source>
</evidence>
<protein>
    <submittedName>
        <fullName evidence="6">Alkaline phosphatase</fullName>
    </submittedName>
</protein>
<feature type="chain" id="PRO_5012527175" evidence="5">
    <location>
        <begin position="38"/>
        <end position="391"/>
    </location>
</feature>
<feature type="binding site" evidence="3">
    <location>
        <position position="329"/>
    </location>
    <ligand>
        <name>Zn(2+)</name>
        <dbReference type="ChEBI" id="CHEBI:29105"/>
        <label>2</label>
    </ligand>
</feature>
<evidence type="ECO:0000256" key="4">
    <source>
        <dbReference type="RuleBase" id="RU003946"/>
    </source>
</evidence>
<dbReference type="InterPro" id="IPR001952">
    <property type="entry name" value="Alkaline_phosphatase"/>
</dbReference>
<feature type="binding site" evidence="3">
    <location>
        <position position="281"/>
    </location>
    <ligand>
        <name>Mg(2+)</name>
        <dbReference type="ChEBI" id="CHEBI:18420"/>
    </ligand>
</feature>
<dbReference type="GO" id="GO:0004035">
    <property type="term" value="F:alkaline phosphatase activity"/>
    <property type="evidence" value="ECO:0007669"/>
    <property type="project" value="TreeGrafter"/>
</dbReference>
<feature type="binding site" evidence="3">
    <location>
        <position position="167"/>
    </location>
    <ligand>
        <name>Mg(2+)</name>
        <dbReference type="ChEBI" id="CHEBI:18420"/>
    </ligand>
</feature>
<sequence>MVKMITFDQIKPLKQTSMNKFSVLFYLLIATSLNVFAEEDKATYINENRYEVKEINPVQFSETPKNIILFIGDGMGISHLTAAYTANGGNLYMQYLRHIGLITTHSANNYVTDSAAGGSAIATGQKVTDGTVALDQDGIAIPTILQISDQHGKATGLVATSSITHATPASFIAHQPSRNMKEEIAEDFLKTDIDIFIGGGLQHFTQREDGRDLTIDLKEKGYSVFTCLDEATELTTGPAAIFTAPRHNSIYHERGDMLPRATKKAIQVLSQNENGFFMMIEGSQIDWGGHNNDTGYIVGEMLDMDRAVGVALEFAAKNGETLVIVTSDHETGGMALHGGNYEKGSVTAGYTSGNHTGSMVPVMAFGPGAEEFIGIYDNTDLFYKMINLFGF</sequence>
<gene>
    <name evidence="6" type="ORF">SAMN03080601_01965</name>
</gene>
<evidence type="ECO:0000256" key="5">
    <source>
        <dbReference type="SAM" id="SignalP"/>
    </source>
</evidence>
<comment type="cofactor">
    <cofactor evidence="3">
        <name>Mg(2+)</name>
        <dbReference type="ChEBI" id="CHEBI:18420"/>
    </cofactor>
    <text evidence="3">Binds 1 Mg(2+) ion.</text>
</comment>
<comment type="cofactor">
    <cofactor evidence="3">
        <name>Zn(2+)</name>
        <dbReference type="ChEBI" id="CHEBI:29105"/>
    </cofactor>
    <text evidence="3">Binds 2 Zn(2+) ions.</text>
</comment>
<dbReference type="Pfam" id="PF00245">
    <property type="entry name" value="Alk_phosphatase"/>
    <property type="match status" value="1"/>
</dbReference>
<evidence type="ECO:0000256" key="1">
    <source>
        <dbReference type="ARBA" id="ARBA00022553"/>
    </source>
</evidence>
<dbReference type="PANTHER" id="PTHR11596:SF5">
    <property type="entry name" value="ALKALINE PHOSPHATASE"/>
    <property type="match status" value="1"/>
</dbReference>
<feature type="binding site" evidence="3">
    <location>
        <position position="290"/>
    </location>
    <ligand>
        <name>Zn(2+)</name>
        <dbReference type="ChEBI" id="CHEBI:29105"/>
        <label>2</label>
    </ligand>
</feature>
<keyword evidence="3" id="KW-0479">Metal-binding</keyword>
<keyword evidence="7" id="KW-1185">Reference proteome</keyword>
<dbReference type="KEGG" id="asx:CDL62_03045"/>
<dbReference type="GO" id="GO:0046872">
    <property type="term" value="F:metal ion binding"/>
    <property type="evidence" value="ECO:0007669"/>
    <property type="project" value="UniProtKB-KW"/>
</dbReference>
<proteinExistence type="inferred from homology"/>
<evidence type="ECO:0000256" key="2">
    <source>
        <dbReference type="PIRSR" id="PIRSR601952-1"/>
    </source>
</evidence>
<dbReference type="STRING" id="889453.SAMN03080601_01965"/>
<dbReference type="SUPFAM" id="SSF53649">
    <property type="entry name" value="Alkaline phosphatase-like"/>
    <property type="match status" value="1"/>
</dbReference>
<keyword evidence="3" id="KW-0460">Magnesium</keyword>
<evidence type="ECO:0000313" key="6">
    <source>
        <dbReference type="EMBL" id="SKC11782.1"/>
    </source>
</evidence>
<dbReference type="Proteomes" id="UP000191055">
    <property type="component" value="Unassembled WGS sequence"/>
</dbReference>
<dbReference type="AlphaFoldDB" id="A0A1T5GTI4"/>